<comment type="subcellular location">
    <subcellularLocation>
        <location evidence="1">Membrane</location>
        <topology evidence="1">Multi-pass membrane protein</topology>
    </subcellularLocation>
</comment>
<sequence>MSSYSGMKPQQQPPPPPPYQPSSYQQQPSSYQQQQQPSSYQPYGGGYYNPQQQQQYSQYSHHNHAPPPPQQQHVQSFDVESQQHNNNNNLYATPFADKYVRAGFIRKTYALLLMQLAFTFGLTFLFVFYPPIRDYIRSPAGIWMFAASWAVGFGTLISLVCCCQAAIRQHPTNLIIMLIFTLAMGFMVATVAAFYNEQAVLIAVGTTFALTLGLTLFAIQTKIDFTLKSGLLFTASLSVLLFALLAIVMQWLLGYSSILRIAVAVAIAGLFSAFLVYDTQLIVGGKHARGMSYTPDDYVAASISLYLDVINIFLSVLSITGAAQG</sequence>
<comment type="similarity">
    <text evidence="5">Belongs to the BI1 family.</text>
</comment>
<organism evidence="7 8">
    <name type="scientific">Pycnococcus provasolii</name>
    <dbReference type="NCBI Taxonomy" id="41880"/>
    <lineage>
        <taxon>Eukaryota</taxon>
        <taxon>Viridiplantae</taxon>
        <taxon>Chlorophyta</taxon>
        <taxon>Pseudoscourfieldiophyceae</taxon>
        <taxon>Pseudoscourfieldiales</taxon>
        <taxon>Pycnococcaceae</taxon>
        <taxon>Pycnococcus</taxon>
    </lineage>
</organism>
<proteinExistence type="inferred from homology"/>
<feature type="compositionally biased region" description="Pro residues" evidence="6">
    <location>
        <begin position="11"/>
        <end position="20"/>
    </location>
</feature>
<feature type="transmembrane region" description="Helical" evidence="5">
    <location>
        <begin position="258"/>
        <end position="277"/>
    </location>
</feature>
<feature type="transmembrane region" description="Helical" evidence="5">
    <location>
        <begin position="298"/>
        <end position="323"/>
    </location>
</feature>
<dbReference type="Proteomes" id="UP000660262">
    <property type="component" value="Unassembled WGS sequence"/>
</dbReference>
<dbReference type="AlphaFoldDB" id="A0A830H5Q2"/>
<evidence type="ECO:0000256" key="1">
    <source>
        <dbReference type="ARBA" id="ARBA00004141"/>
    </source>
</evidence>
<keyword evidence="3 5" id="KW-1133">Transmembrane helix</keyword>
<evidence type="ECO:0000313" key="8">
    <source>
        <dbReference type="Proteomes" id="UP000660262"/>
    </source>
</evidence>
<feature type="transmembrane region" description="Helical" evidence="5">
    <location>
        <begin position="231"/>
        <end position="252"/>
    </location>
</feature>
<dbReference type="GO" id="GO:0016020">
    <property type="term" value="C:membrane"/>
    <property type="evidence" value="ECO:0007669"/>
    <property type="project" value="UniProtKB-SubCell"/>
</dbReference>
<accession>A0A830H5Q2</accession>
<evidence type="ECO:0000256" key="6">
    <source>
        <dbReference type="SAM" id="MobiDB-lite"/>
    </source>
</evidence>
<evidence type="ECO:0000256" key="4">
    <source>
        <dbReference type="ARBA" id="ARBA00023136"/>
    </source>
</evidence>
<feature type="transmembrane region" description="Helical" evidence="5">
    <location>
        <begin position="174"/>
        <end position="195"/>
    </location>
</feature>
<name>A0A830H5Q2_9CHLO</name>
<dbReference type="PANTHER" id="PTHR23291:SF47">
    <property type="entry name" value="TRANSMEMBRANE BAX INHIBITOR MOTIF CONTAINING 7"/>
    <property type="match status" value="1"/>
</dbReference>
<dbReference type="InterPro" id="IPR006214">
    <property type="entry name" value="Bax_inhibitor_1-related"/>
</dbReference>
<feature type="transmembrane region" description="Helical" evidence="5">
    <location>
        <begin position="108"/>
        <end position="129"/>
    </location>
</feature>
<protein>
    <submittedName>
        <fullName evidence="7">Uncharacterized protein</fullName>
    </submittedName>
</protein>
<dbReference type="OrthoDB" id="7933078at2759"/>
<keyword evidence="2 5" id="KW-0812">Transmembrane</keyword>
<feature type="transmembrane region" description="Helical" evidence="5">
    <location>
        <begin position="201"/>
        <end position="219"/>
    </location>
</feature>
<evidence type="ECO:0000313" key="7">
    <source>
        <dbReference type="EMBL" id="GHP01852.1"/>
    </source>
</evidence>
<reference evidence="7" key="1">
    <citation type="submission" date="2020-10" db="EMBL/GenBank/DDBJ databases">
        <title>Unveiling of a novel bifunctional photoreceptor, Dualchrome1, isolated from a cosmopolitan green alga.</title>
        <authorList>
            <person name="Suzuki S."/>
            <person name="Kawachi M."/>
        </authorList>
    </citation>
    <scope>NUCLEOTIDE SEQUENCE</scope>
    <source>
        <strain evidence="7">NIES 2893</strain>
    </source>
</reference>
<gene>
    <name evidence="7" type="ORF">PPROV_000060900</name>
</gene>
<keyword evidence="8" id="KW-1185">Reference proteome</keyword>
<dbReference type="PANTHER" id="PTHR23291">
    <property type="entry name" value="BAX INHIBITOR-RELATED"/>
    <property type="match status" value="1"/>
</dbReference>
<evidence type="ECO:0000256" key="5">
    <source>
        <dbReference type="RuleBase" id="RU004379"/>
    </source>
</evidence>
<comment type="caution">
    <text evidence="7">The sequence shown here is derived from an EMBL/GenBank/DDBJ whole genome shotgun (WGS) entry which is preliminary data.</text>
</comment>
<dbReference type="Pfam" id="PF01027">
    <property type="entry name" value="Bax1-I"/>
    <property type="match status" value="1"/>
</dbReference>
<dbReference type="CDD" id="cd10428">
    <property type="entry name" value="LFG_like"/>
    <property type="match status" value="1"/>
</dbReference>
<feature type="region of interest" description="Disordered" evidence="6">
    <location>
        <begin position="1"/>
        <end position="79"/>
    </location>
</feature>
<feature type="compositionally biased region" description="Low complexity" evidence="6">
    <location>
        <begin position="21"/>
        <end position="60"/>
    </location>
</feature>
<evidence type="ECO:0000256" key="2">
    <source>
        <dbReference type="ARBA" id="ARBA00022692"/>
    </source>
</evidence>
<dbReference type="EMBL" id="BNJQ01000002">
    <property type="protein sequence ID" value="GHP01852.1"/>
    <property type="molecule type" value="Genomic_DNA"/>
</dbReference>
<evidence type="ECO:0000256" key="3">
    <source>
        <dbReference type="ARBA" id="ARBA00022989"/>
    </source>
</evidence>
<keyword evidence="4 5" id="KW-0472">Membrane</keyword>
<feature type="transmembrane region" description="Helical" evidence="5">
    <location>
        <begin position="141"/>
        <end position="167"/>
    </location>
</feature>